<keyword evidence="4" id="KW-0479">Metal-binding</keyword>
<organism evidence="9 10">
    <name type="scientific">Dactylosporangium salmoneum</name>
    <dbReference type="NCBI Taxonomy" id="53361"/>
    <lineage>
        <taxon>Bacteria</taxon>
        <taxon>Bacillati</taxon>
        <taxon>Actinomycetota</taxon>
        <taxon>Actinomycetes</taxon>
        <taxon>Micromonosporales</taxon>
        <taxon>Micromonosporaceae</taxon>
        <taxon>Dactylosporangium</taxon>
    </lineage>
</organism>
<evidence type="ECO:0000256" key="5">
    <source>
        <dbReference type="ARBA" id="ARBA00022801"/>
    </source>
</evidence>
<dbReference type="Gene3D" id="1.20.930.60">
    <property type="match status" value="1"/>
</dbReference>
<dbReference type="EMBL" id="BAAARV010000038">
    <property type="protein sequence ID" value="GAA2356502.1"/>
    <property type="molecule type" value="Genomic_DNA"/>
</dbReference>
<evidence type="ECO:0000256" key="4">
    <source>
        <dbReference type="ARBA" id="ARBA00022723"/>
    </source>
</evidence>
<comment type="similarity">
    <text evidence="3">Belongs to the damage-control phosphatase family. Sugar phosphate phosphatase III subfamily.</text>
</comment>
<dbReference type="Pfam" id="PF01937">
    <property type="entry name" value="ARMT1-like_dom"/>
    <property type="match status" value="1"/>
</dbReference>
<gene>
    <name evidence="9" type="ORF">GCM10010170_049380</name>
</gene>
<name>A0ABP5TM03_9ACTN</name>
<evidence type="ECO:0000256" key="2">
    <source>
        <dbReference type="ARBA" id="ARBA00001936"/>
    </source>
</evidence>
<proteinExistence type="inferred from homology"/>
<comment type="catalytic activity">
    <reaction evidence="1">
        <text>beta-D-fructose 1-phosphate + H2O = D-fructose + phosphate</text>
        <dbReference type="Rhea" id="RHEA:35603"/>
        <dbReference type="ChEBI" id="CHEBI:15377"/>
        <dbReference type="ChEBI" id="CHEBI:37721"/>
        <dbReference type="ChEBI" id="CHEBI:43474"/>
        <dbReference type="ChEBI" id="CHEBI:138881"/>
    </reaction>
</comment>
<dbReference type="Gene3D" id="3.40.50.10880">
    <property type="entry name" value="Uncharacterised protein PF01937, DUF89, domain 3"/>
    <property type="match status" value="1"/>
</dbReference>
<accession>A0ABP5TM03</accession>
<comment type="caution">
    <text evidence="9">The sequence shown here is derived from an EMBL/GenBank/DDBJ whole genome shotgun (WGS) entry which is preliminary data.</text>
</comment>
<dbReference type="RefSeq" id="WP_344614859.1">
    <property type="nucleotide sequence ID" value="NZ_BAAARV010000038.1"/>
</dbReference>
<dbReference type="InterPro" id="IPR039763">
    <property type="entry name" value="ARMT1"/>
</dbReference>
<evidence type="ECO:0000256" key="3">
    <source>
        <dbReference type="ARBA" id="ARBA00009519"/>
    </source>
</evidence>
<keyword evidence="5" id="KW-0378">Hydrolase</keyword>
<comment type="catalytic activity">
    <reaction evidence="7">
        <text>beta-D-fructose 6-phosphate = dihydroxyacetone + D-glyceraldehyde 3-phosphate</text>
        <dbReference type="Rhea" id="RHEA:28002"/>
        <dbReference type="ChEBI" id="CHEBI:16016"/>
        <dbReference type="ChEBI" id="CHEBI:57634"/>
        <dbReference type="ChEBI" id="CHEBI:59776"/>
    </reaction>
</comment>
<dbReference type="PANTHER" id="PTHR12260:SF6">
    <property type="entry name" value="DAMAGE-CONTROL PHOSPHATASE ARMT1"/>
    <property type="match status" value="1"/>
</dbReference>
<dbReference type="SUPFAM" id="SSF111321">
    <property type="entry name" value="AF1104-like"/>
    <property type="match status" value="1"/>
</dbReference>
<evidence type="ECO:0000259" key="8">
    <source>
        <dbReference type="Pfam" id="PF01937"/>
    </source>
</evidence>
<sequence length="369" mass="40678">MPVEPPVIVSSDPSSFPHSVLRDRHPAIVRRVLADHPYPPEVRQRLERLLQSDAVTPLEAGAHDAEQWSAWGEGMYGRSWYDVPFLWAENYFYRRLLEAVDYFAPGAWRGIDPFGPQKAADLPGPQELAELDALQELPEEEQAAGVVTAALWGNRADLGFRLVQRAEQPAGELLVDERKRMWEVLRGGAVVLVADNAGRELLPDLVLLDFLLSTGRAARAELHVKPAPYFVSDALAADVLAELARFPEGSAVGGRLAAALRDGRLRLHTEDFYCAPLTFHAAPEGLAARFAAAELTILKGDLNYRRLVGDRDWPATTSFERVTDYFPGPVAALRTVKSDVVTGLDEGAERNLPTSWRTSGAFALIQVRA</sequence>
<dbReference type="InterPro" id="IPR036075">
    <property type="entry name" value="ARMT-1-like_metal-bd_sf"/>
</dbReference>
<evidence type="ECO:0000256" key="7">
    <source>
        <dbReference type="ARBA" id="ARBA00048809"/>
    </source>
</evidence>
<comment type="cofactor">
    <cofactor evidence="2">
        <name>Mn(2+)</name>
        <dbReference type="ChEBI" id="CHEBI:29035"/>
    </cofactor>
</comment>
<keyword evidence="6" id="KW-0464">Manganese</keyword>
<keyword evidence="10" id="KW-1185">Reference proteome</keyword>
<feature type="domain" description="Damage-control phosphatase ARMT1-like metal-binding" evidence="8">
    <location>
        <begin position="21"/>
        <end position="347"/>
    </location>
</feature>
<dbReference type="Proteomes" id="UP001501444">
    <property type="component" value="Unassembled WGS sequence"/>
</dbReference>
<reference evidence="10" key="1">
    <citation type="journal article" date="2019" name="Int. J. Syst. Evol. Microbiol.">
        <title>The Global Catalogue of Microorganisms (GCM) 10K type strain sequencing project: providing services to taxonomists for standard genome sequencing and annotation.</title>
        <authorList>
            <consortium name="The Broad Institute Genomics Platform"/>
            <consortium name="The Broad Institute Genome Sequencing Center for Infectious Disease"/>
            <person name="Wu L."/>
            <person name="Ma J."/>
        </authorList>
    </citation>
    <scope>NUCLEOTIDE SEQUENCE [LARGE SCALE GENOMIC DNA]</scope>
    <source>
        <strain evidence="10">JCM 3272</strain>
    </source>
</reference>
<protein>
    <submittedName>
        <fullName evidence="9">Damage-control phosphatase ARMT1 family protein</fullName>
    </submittedName>
</protein>
<evidence type="ECO:0000313" key="9">
    <source>
        <dbReference type="EMBL" id="GAA2356502.1"/>
    </source>
</evidence>
<evidence type="ECO:0000256" key="6">
    <source>
        <dbReference type="ARBA" id="ARBA00023211"/>
    </source>
</evidence>
<dbReference type="InterPro" id="IPR002791">
    <property type="entry name" value="ARMT1-like_metal-bd"/>
</dbReference>
<dbReference type="PANTHER" id="PTHR12260">
    <property type="entry name" value="DAMAGE-CONTROL PHOSPHATASE ARMT1"/>
    <property type="match status" value="1"/>
</dbReference>
<evidence type="ECO:0000256" key="1">
    <source>
        <dbReference type="ARBA" id="ARBA00001326"/>
    </source>
</evidence>
<evidence type="ECO:0000313" key="10">
    <source>
        <dbReference type="Proteomes" id="UP001501444"/>
    </source>
</evidence>